<dbReference type="RefSeq" id="WP_357781744.1">
    <property type="nucleotide sequence ID" value="NZ_JBFAKC010000004.1"/>
</dbReference>
<proteinExistence type="predicted"/>
<comment type="caution">
    <text evidence="2">The sequence shown here is derived from an EMBL/GenBank/DDBJ whole genome shotgun (WGS) entry which is preliminary data.</text>
</comment>
<evidence type="ECO:0000259" key="1">
    <source>
        <dbReference type="Pfam" id="PF00135"/>
    </source>
</evidence>
<dbReference type="Pfam" id="PF00135">
    <property type="entry name" value="COesterase"/>
    <property type="match status" value="1"/>
</dbReference>
<protein>
    <submittedName>
        <fullName evidence="2">Carboxylesterase family protein</fullName>
    </submittedName>
</protein>
<reference evidence="2 3" key="1">
    <citation type="submission" date="2024-06" db="EMBL/GenBank/DDBJ databases">
        <title>The Natural Products Discovery Center: Release of the First 8490 Sequenced Strains for Exploring Actinobacteria Biosynthetic Diversity.</title>
        <authorList>
            <person name="Kalkreuter E."/>
            <person name="Kautsar S.A."/>
            <person name="Yang D."/>
            <person name="Bader C.D."/>
            <person name="Teijaro C.N."/>
            <person name="Fluegel L."/>
            <person name="Davis C.M."/>
            <person name="Simpson J.R."/>
            <person name="Lauterbach L."/>
            <person name="Steele A.D."/>
            <person name="Gui C."/>
            <person name="Meng S."/>
            <person name="Li G."/>
            <person name="Viehrig K."/>
            <person name="Ye F."/>
            <person name="Su P."/>
            <person name="Kiefer A.F."/>
            <person name="Nichols A."/>
            <person name="Cepeda A.J."/>
            <person name="Yan W."/>
            <person name="Fan B."/>
            <person name="Jiang Y."/>
            <person name="Adhikari A."/>
            <person name="Zheng C.-J."/>
            <person name="Schuster L."/>
            <person name="Cowan T.M."/>
            <person name="Smanski M.J."/>
            <person name="Chevrette M.G."/>
            <person name="De Carvalho L.P.S."/>
            <person name="Shen B."/>
        </authorList>
    </citation>
    <scope>NUCLEOTIDE SEQUENCE [LARGE SCALE GENOMIC DNA]</scope>
    <source>
        <strain evidence="2 3">NPDC050403</strain>
    </source>
</reference>
<sequence>MQSDQTFRMPALHLADAKAIGGGRVHMYELTWNSPNNGGALGACHGFEAPLLFGTYDRHLGPLLLGPEPPAEARELSAQMRTAWGAFAATGDPGWPAYDPDRRLVRLFDVHPETAAYPEEASRRLWEHYTFGPLPLLIHNLVGREEGSHDHGDIPQIRVGLDTFEDQVDRGTPG</sequence>
<organism evidence="2 3">
    <name type="scientific">Nocardia aurea</name>
    <dbReference type="NCBI Taxonomy" id="2144174"/>
    <lineage>
        <taxon>Bacteria</taxon>
        <taxon>Bacillati</taxon>
        <taxon>Actinomycetota</taxon>
        <taxon>Actinomycetes</taxon>
        <taxon>Mycobacteriales</taxon>
        <taxon>Nocardiaceae</taxon>
        <taxon>Nocardia</taxon>
    </lineage>
</organism>
<dbReference type="InterPro" id="IPR002018">
    <property type="entry name" value="CarbesteraseB"/>
</dbReference>
<evidence type="ECO:0000313" key="2">
    <source>
        <dbReference type="EMBL" id="MEV0707727.1"/>
    </source>
</evidence>
<keyword evidence="3" id="KW-1185">Reference proteome</keyword>
<name>A0ABV3FQN9_9NOCA</name>
<dbReference type="EMBL" id="JBFAKC010000004">
    <property type="protein sequence ID" value="MEV0707727.1"/>
    <property type="molecule type" value="Genomic_DNA"/>
</dbReference>
<evidence type="ECO:0000313" key="3">
    <source>
        <dbReference type="Proteomes" id="UP001551695"/>
    </source>
</evidence>
<dbReference type="Gene3D" id="3.40.50.1820">
    <property type="entry name" value="alpha/beta hydrolase"/>
    <property type="match status" value="1"/>
</dbReference>
<dbReference type="SUPFAM" id="SSF53474">
    <property type="entry name" value="alpha/beta-Hydrolases"/>
    <property type="match status" value="1"/>
</dbReference>
<dbReference type="InterPro" id="IPR029058">
    <property type="entry name" value="AB_hydrolase_fold"/>
</dbReference>
<gene>
    <name evidence="2" type="ORF">AB0I48_09205</name>
</gene>
<accession>A0ABV3FQN9</accession>
<dbReference type="Proteomes" id="UP001551695">
    <property type="component" value="Unassembled WGS sequence"/>
</dbReference>
<feature type="domain" description="Carboxylesterase type B" evidence="1">
    <location>
        <begin position="2"/>
        <end position="94"/>
    </location>
</feature>